<name>A0ACC2MFT5_PERAE</name>
<comment type="caution">
    <text evidence="1">The sequence shown here is derived from an EMBL/GenBank/DDBJ whole genome shotgun (WGS) entry which is preliminary data.</text>
</comment>
<keyword evidence="2" id="KW-1185">Reference proteome</keyword>
<accession>A0ACC2MFT5</accession>
<reference evidence="1 2" key="1">
    <citation type="journal article" date="2022" name="Hortic Res">
        <title>A haplotype resolved chromosomal level avocado genome allows analysis of novel avocado genes.</title>
        <authorList>
            <person name="Nath O."/>
            <person name="Fletcher S.J."/>
            <person name="Hayward A."/>
            <person name="Shaw L.M."/>
            <person name="Masouleh A.K."/>
            <person name="Furtado A."/>
            <person name="Henry R.J."/>
            <person name="Mitter N."/>
        </authorList>
    </citation>
    <scope>NUCLEOTIDE SEQUENCE [LARGE SCALE GENOMIC DNA]</scope>
    <source>
        <strain evidence="2">cv. Hass</strain>
    </source>
</reference>
<evidence type="ECO:0000313" key="1">
    <source>
        <dbReference type="EMBL" id="KAJ8644468.1"/>
    </source>
</evidence>
<dbReference type="Proteomes" id="UP001234297">
    <property type="component" value="Chromosome 2"/>
</dbReference>
<organism evidence="1 2">
    <name type="scientific">Persea americana</name>
    <name type="common">Avocado</name>
    <dbReference type="NCBI Taxonomy" id="3435"/>
    <lineage>
        <taxon>Eukaryota</taxon>
        <taxon>Viridiplantae</taxon>
        <taxon>Streptophyta</taxon>
        <taxon>Embryophyta</taxon>
        <taxon>Tracheophyta</taxon>
        <taxon>Spermatophyta</taxon>
        <taxon>Magnoliopsida</taxon>
        <taxon>Magnoliidae</taxon>
        <taxon>Laurales</taxon>
        <taxon>Lauraceae</taxon>
        <taxon>Persea</taxon>
    </lineage>
</organism>
<evidence type="ECO:0000313" key="2">
    <source>
        <dbReference type="Proteomes" id="UP001234297"/>
    </source>
</evidence>
<gene>
    <name evidence="1" type="ORF">MRB53_006216</name>
</gene>
<sequence length="126" mass="12779">MASGSSSSSSSSSNAPMGKKVELSSALEENGLGSLDQKLAMAKRCSHEGVVAGAKAAVVATIASAIPTMASVRILPWARANLNPTAQALIISTAAGAAYFIVADKTVLASARKNSFERAQLSNIEA</sequence>
<dbReference type="EMBL" id="CM056810">
    <property type="protein sequence ID" value="KAJ8644468.1"/>
    <property type="molecule type" value="Genomic_DNA"/>
</dbReference>
<protein>
    <submittedName>
        <fullName evidence="1">Uncharacterized protein</fullName>
    </submittedName>
</protein>
<proteinExistence type="predicted"/>